<dbReference type="RefSeq" id="WP_092078592.1">
    <property type="nucleotide sequence ID" value="NZ_FOYI01000004.1"/>
</dbReference>
<organism evidence="3 4">
    <name type="scientific">Poseidonocella sedimentorum</name>
    <dbReference type="NCBI Taxonomy" id="871652"/>
    <lineage>
        <taxon>Bacteria</taxon>
        <taxon>Pseudomonadati</taxon>
        <taxon>Pseudomonadota</taxon>
        <taxon>Alphaproteobacteria</taxon>
        <taxon>Rhodobacterales</taxon>
        <taxon>Roseobacteraceae</taxon>
        <taxon>Poseidonocella</taxon>
    </lineage>
</organism>
<dbReference type="AlphaFoldDB" id="A0A1I6DKI6"/>
<feature type="domain" description="EamA" evidence="2">
    <location>
        <begin position="4"/>
        <end position="131"/>
    </location>
</feature>
<reference evidence="3 4" key="1">
    <citation type="submission" date="2016-10" db="EMBL/GenBank/DDBJ databases">
        <authorList>
            <person name="de Groot N.N."/>
        </authorList>
    </citation>
    <scope>NUCLEOTIDE SEQUENCE [LARGE SCALE GENOMIC DNA]</scope>
    <source>
        <strain evidence="4">KMM 9023,NRIC 0796,JCM 17311,KCTC 23692</strain>
    </source>
</reference>
<evidence type="ECO:0000256" key="1">
    <source>
        <dbReference type="SAM" id="Phobius"/>
    </source>
</evidence>
<evidence type="ECO:0000313" key="3">
    <source>
        <dbReference type="EMBL" id="SFR05901.1"/>
    </source>
</evidence>
<name>A0A1I6DKI6_9RHOB</name>
<evidence type="ECO:0000259" key="2">
    <source>
        <dbReference type="Pfam" id="PF00892"/>
    </source>
</evidence>
<feature type="transmembrane region" description="Helical" evidence="1">
    <location>
        <begin position="177"/>
        <end position="196"/>
    </location>
</feature>
<keyword evidence="4" id="KW-1185">Reference proteome</keyword>
<dbReference type="Proteomes" id="UP000199302">
    <property type="component" value="Unassembled WGS sequence"/>
</dbReference>
<feature type="transmembrane region" description="Helical" evidence="1">
    <location>
        <begin position="147"/>
        <end position="165"/>
    </location>
</feature>
<sequence>MGALTLGLIAALCWGVHDTLVRYISQQVGVFPSLFPVLVTGCIMSAGLALALDTTGITAQARGLAVLSGIVFGITGLSFYKALSIGPVRLVAPVVASFPILSVGWAVTNGQGVSLWQWAAVLIIVGGCGVVAVTSEDADSTGRSRTSAVLWSILAAIGFATSFALGQQSMAAGTEMMAIATARVGAVAVVGGLALILRQSVIPARSALPILIVMGVLDAIAIGAIMLAGSFAFPYFASVAASTFGVFTIILAAVFLKEAVTGVQWLGIVVVFSAIGYLAI</sequence>
<feature type="transmembrane region" description="Helical" evidence="1">
    <location>
        <begin position="235"/>
        <end position="256"/>
    </location>
</feature>
<feature type="transmembrane region" description="Helical" evidence="1">
    <location>
        <begin position="34"/>
        <end position="52"/>
    </location>
</feature>
<feature type="transmembrane region" description="Helical" evidence="1">
    <location>
        <begin position="262"/>
        <end position="279"/>
    </location>
</feature>
<keyword evidence="1" id="KW-0812">Transmembrane</keyword>
<dbReference type="Pfam" id="PF00892">
    <property type="entry name" value="EamA"/>
    <property type="match status" value="2"/>
</dbReference>
<feature type="transmembrane region" description="Helical" evidence="1">
    <location>
        <begin position="64"/>
        <end position="83"/>
    </location>
</feature>
<feature type="transmembrane region" description="Helical" evidence="1">
    <location>
        <begin position="89"/>
        <end position="108"/>
    </location>
</feature>
<proteinExistence type="predicted"/>
<protein>
    <submittedName>
        <fullName evidence="3">EamA-like transporter family protein</fullName>
    </submittedName>
</protein>
<dbReference type="EMBL" id="FOYI01000004">
    <property type="protein sequence ID" value="SFR05901.1"/>
    <property type="molecule type" value="Genomic_DNA"/>
</dbReference>
<dbReference type="STRING" id="871652.SAMN04515673_10419"/>
<keyword evidence="1" id="KW-1133">Transmembrane helix</keyword>
<evidence type="ECO:0000313" key="4">
    <source>
        <dbReference type="Proteomes" id="UP000199302"/>
    </source>
</evidence>
<dbReference type="InterPro" id="IPR037185">
    <property type="entry name" value="EmrE-like"/>
</dbReference>
<gene>
    <name evidence="3" type="ORF">SAMN04515673_10419</name>
</gene>
<keyword evidence="1" id="KW-0472">Membrane</keyword>
<dbReference type="OrthoDB" id="7704317at2"/>
<accession>A0A1I6DKI6</accession>
<dbReference type="SUPFAM" id="SSF103481">
    <property type="entry name" value="Multidrug resistance efflux transporter EmrE"/>
    <property type="match status" value="2"/>
</dbReference>
<dbReference type="GO" id="GO:0016020">
    <property type="term" value="C:membrane"/>
    <property type="evidence" value="ECO:0007669"/>
    <property type="project" value="InterPro"/>
</dbReference>
<feature type="domain" description="EamA" evidence="2">
    <location>
        <begin position="147"/>
        <end position="275"/>
    </location>
</feature>
<feature type="transmembrane region" description="Helical" evidence="1">
    <location>
        <begin position="115"/>
        <end position="135"/>
    </location>
</feature>
<dbReference type="InterPro" id="IPR000620">
    <property type="entry name" value="EamA_dom"/>
</dbReference>
<feature type="transmembrane region" description="Helical" evidence="1">
    <location>
        <begin position="208"/>
        <end position="228"/>
    </location>
</feature>